<organism evidence="5 6">
    <name type="scientific">Faecalibacterium prausnitzii</name>
    <dbReference type="NCBI Taxonomy" id="853"/>
    <lineage>
        <taxon>Bacteria</taxon>
        <taxon>Bacillati</taxon>
        <taxon>Bacillota</taxon>
        <taxon>Clostridia</taxon>
        <taxon>Eubacteriales</taxon>
        <taxon>Oscillospiraceae</taxon>
        <taxon>Faecalibacterium</taxon>
    </lineage>
</organism>
<dbReference type="AlphaFoldDB" id="A0A2A7ASI9"/>
<evidence type="ECO:0000259" key="4">
    <source>
        <dbReference type="Pfam" id="PF01420"/>
    </source>
</evidence>
<evidence type="ECO:0000256" key="1">
    <source>
        <dbReference type="ARBA" id="ARBA00010923"/>
    </source>
</evidence>
<keyword evidence="3" id="KW-0238">DNA-binding</keyword>
<dbReference type="Proteomes" id="UP000220005">
    <property type="component" value="Unassembled WGS sequence"/>
</dbReference>
<dbReference type="InterPro" id="IPR052021">
    <property type="entry name" value="Type-I_RS_S_subunit"/>
</dbReference>
<evidence type="ECO:0000313" key="5">
    <source>
        <dbReference type="EMBL" id="PDX82080.1"/>
    </source>
</evidence>
<feature type="domain" description="Type I restriction modification DNA specificity" evidence="4">
    <location>
        <begin position="132"/>
        <end position="202"/>
    </location>
</feature>
<feature type="domain" description="Type I restriction modification DNA specificity" evidence="4">
    <location>
        <begin position="231"/>
        <end position="379"/>
    </location>
</feature>
<dbReference type="GO" id="GO:0009307">
    <property type="term" value="P:DNA restriction-modification system"/>
    <property type="evidence" value="ECO:0007669"/>
    <property type="project" value="UniProtKB-KW"/>
</dbReference>
<sequence>MTNMIYTAMPALPKKHHTNAVVLPSEWNTCPLSSIVEEISETVGTRKIETISISAGIGFVNQAEKFGRELSGKQYGKYIVLHKGDFSYNKGNSNIYPQGCIYRLNNRTEAAVPNVFESFRVSVGNPDYYEQLFLSGFLNRQLYSKINRGVRDNGLLNLKGKDFYSCEVPYPPLAEQERIAEILIQCDRVIEVKEQKLDELKQLKKEFLRKMFPAKGCDTPEIRFPGFTGAWEQRKLIDEVTSIDTGKSKFTPQKSGVYEILGSTSVIGYDDSYDYEGDFLLTARVGANAGELYRHSGKVKISDNTVFIKGEQLDFIYYALLHFDIKRLSFGTGQPLVKASELKTQDIMMPVDSDERSAISTYFSNLDHLITLHQRELEETKTYKKTLAKLLLTGIVRVQG</sequence>
<proteinExistence type="inferred from homology"/>
<dbReference type="Pfam" id="PF01420">
    <property type="entry name" value="Methylase_S"/>
    <property type="match status" value="2"/>
</dbReference>
<dbReference type="SUPFAM" id="SSF116734">
    <property type="entry name" value="DNA methylase specificity domain"/>
    <property type="match status" value="2"/>
</dbReference>
<evidence type="ECO:0000256" key="2">
    <source>
        <dbReference type="ARBA" id="ARBA00022747"/>
    </source>
</evidence>
<comment type="similarity">
    <text evidence="1">Belongs to the type-I restriction system S methylase family.</text>
</comment>
<dbReference type="InterPro" id="IPR000055">
    <property type="entry name" value="Restrct_endonuc_typeI_TRD"/>
</dbReference>
<reference evidence="5 6" key="1">
    <citation type="journal article" date="2017" name="Front. Microbiol.">
        <title>New Insights into the Diversity of the Genus Faecalibacterium.</title>
        <authorList>
            <person name="Benevides L."/>
            <person name="Burman S."/>
            <person name="Martin R."/>
            <person name="Robert V."/>
            <person name="Thomas M."/>
            <person name="Miquel S."/>
            <person name="Chain F."/>
            <person name="Sokol H."/>
            <person name="Bermudez-Humaran L.G."/>
            <person name="Morrison M."/>
            <person name="Langella P."/>
            <person name="Azevedo V.A."/>
            <person name="Chatel J.M."/>
            <person name="Soares S."/>
        </authorList>
    </citation>
    <scope>NUCLEOTIDE SEQUENCE [LARGE SCALE GENOMIC DNA]</scope>
    <source>
        <strain evidence="5 6">CNCM I 4575</strain>
    </source>
</reference>
<dbReference type="Gene3D" id="3.90.220.20">
    <property type="entry name" value="DNA methylase specificity domains"/>
    <property type="match status" value="2"/>
</dbReference>
<dbReference type="PANTHER" id="PTHR30408">
    <property type="entry name" value="TYPE-1 RESTRICTION ENZYME ECOKI SPECIFICITY PROTEIN"/>
    <property type="match status" value="1"/>
</dbReference>
<dbReference type="InterPro" id="IPR044946">
    <property type="entry name" value="Restrct_endonuc_typeI_TRD_sf"/>
</dbReference>
<dbReference type="EMBL" id="NMTY01000004">
    <property type="protein sequence ID" value="PDX82080.1"/>
    <property type="molecule type" value="Genomic_DNA"/>
</dbReference>
<keyword evidence="2" id="KW-0680">Restriction system</keyword>
<dbReference type="GO" id="GO:0003677">
    <property type="term" value="F:DNA binding"/>
    <property type="evidence" value="ECO:0007669"/>
    <property type="project" value="UniProtKB-KW"/>
</dbReference>
<evidence type="ECO:0000313" key="6">
    <source>
        <dbReference type="Proteomes" id="UP000220005"/>
    </source>
</evidence>
<name>A0A2A7ASI9_9FIRM</name>
<evidence type="ECO:0000256" key="3">
    <source>
        <dbReference type="ARBA" id="ARBA00023125"/>
    </source>
</evidence>
<gene>
    <name evidence="5" type="ORF">CGS58_01000</name>
</gene>
<comment type="caution">
    <text evidence="5">The sequence shown here is derived from an EMBL/GenBank/DDBJ whole genome shotgun (WGS) entry which is preliminary data.</text>
</comment>
<dbReference type="RefSeq" id="WP_097838613.1">
    <property type="nucleotide sequence ID" value="NZ_NMTY01000004.1"/>
</dbReference>
<dbReference type="PANTHER" id="PTHR30408:SF12">
    <property type="entry name" value="TYPE I RESTRICTION ENZYME MJAVIII SPECIFICITY SUBUNIT"/>
    <property type="match status" value="1"/>
</dbReference>
<accession>A0A2A7ASI9</accession>
<protein>
    <recommendedName>
        <fullName evidence="4">Type I restriction modification DNA specificity domain-containing protein</fullName>
    </recommendedName>
</protein>